<evidence type="ECO:0000313" key="11">
    <source>
        <dbReference type="EMBL" id="KYQ55623.1"/>
    </source>
</evidence>
<feature type="region of interest" description="Disordered" evidence="9">
    <location>
        <begin position="279"/>
        <end position="305"/>
    </location>
</feature>
<gene>
    <name evidence="11" type="ORF">ALC60_05467</name>
</gene>
<dbReference type="CDD" id="cd22285">
    <property type="entry name" value="HD_XLF_N"/>
    <property type="match status" value="1"/>
</dbReference>
<reference evidence="11 12" key="1">
    <citation type="submission" date="2015-09" db="EMBL/GenBank/DDBJ databases">
        <title>Trachymyrmex zeteki WGS genome.</title>
        <authorList>
            <person name="Nygaard S."/>
            <person name="Hu H."/>
            <person name="Boomsma J."/>
            <person name="Zhang G."/>
        </authorList>
    </citation>
    <scope>NUCLEOTIDE SEQUENCE [LARGE SCALE GENOMIC DNA]</scope>
    <source>
        <strain evidence="11">Tzet28-1</strain>
        <tissue evidence="11">Whole body</tissue>
    </source>
</reference>
<dbReference type="GO" id="GO:0032807">
    <property type="term" value="C:DNA ligase IV complex"/>
    <property type="evidence" value="ECO:0007669"/>
    <property type="project" value="TreeGrafter"/>
</dbReference>
<evidence type="ECO:0000256" key="4">
    <source>
        <dbReference type="ARBA" id="ARBA00023204"/>
    </source>
</evidence>
<sequence length="359" mass="41957">MYIKDILNNLLLRCRRKEQFHEKLVLFTNWQEISKQKNCRSKSAFTVNTSESRRTVNRNHDIDMISDNGQGRVWKNLKINDKDYVICFIKENESWKVFLTDLIEIWMETLTDETIFHKCQIMNPLLNLEVFDWKQLVLDILNDIPQYVHANVLEVTTYRIELRKDKDFIKLKFSLDLLKGTLQQFWENVTIPLCSSSVELIRRHKILLDLVKQKDEEIAEYKAEGAELIRKYIATKPFTEELFHTDDAGSTDFINTFQSVIRFYNEITLLKSHAKLEVSSNNASGTNDPKMDGNVPLDSSKNDSVQKLRQDELNNKQGPSKVEEYKANLSSKAPILKISSTSHTISKKRNKKTLNDFIM</sequence>
<dbReference type="InterPro" id="IPR038051">
    <property type="entry name" value="XRCC4-like_N_sf"/>
</dbReference>
<dbReference type="PANTHER" id="PTHR32235:SF1">
    <property type="entry name" value="NON-HOMOLOGOUS END-JOINING FACTOR 1"/>
    <property type="match status" value="1"/>
</dbReference>
<evidence type="ECO:0000256" key="3">
    <source>
        <dbReference type="ARBA" id="ARBA00023125"/>
    </source>
</evidence>
<evidence type="ECO:0000313" key="12">
    <source>
        <dbReference type="Proteomes" id="UP000075809"/>
    </source>
</evidence>
<protein>
    <recommendedName>
        <fullName evidence="7">Non-homologous end-joining factor 1</fullName>
    </recommendedName>
</protein>
<keyword evidence="3" id="KW-0238">DNA-binding</keyword>
<dbReference type="Gene3D" id="2.170.210.10">
    <property type="entry name" value="DNA double-strand break repair and VJ recombination XRCC4, N-terminal"/>
    <property type="match status" value="1"/>
</dbReference>
<keyword evidence="2" id="KW-0227">DNA damage</keyword>
<dbReference type="Gene3D" id="1.10.287.450">
    <property type="entry name" value="Helix hairpin bin"/>
    <property type="match status" value="1"/>
</dbReference>
<keyword evidence="8" id="KW-0175">Coiled coil</keyword>
<dbReference type="InterPro" id="IPR052287">
    <property type="entry name" value="NHEJ_factor"/>
</dbReference>
<dbReference type="Pfam" id="PF09302">
    <property type="entry name" value="XLF"/>
    <property type="match status" value="1"/>
</dbReference>
<name>A0A151X5D3_9HYME</name>
<dbReference type="PANTHER" id="PTHR32235">
    <property type="entry name" value="NON-HOMOLOGOUS END-JOINING FACTOR 1"/>
    <property type="match status" value="1"/>
</dbReference>
<accession>A0A151X5D3</accession>
<evidence type="ECO:0000259" key="10">
    <source>
        <dbReference type="Pfam" id="PF09302"/>
    </source>
</evidence>
<feature type="domain" description="XLF-like N-terminal" evidence="10">
    <location>
        <begin position="74"/>
        <end position="177"/>
    </location>
</feature>
<evidence type="ECO:0000256" key="6">
    <source>
        <dbReference type="ARBA" id="ARBA00025747"/>
    </source>
</evidence>
<dbReference type="GO" id="GO:0045027">
    <property type="term" value="F:DNA end binding"/>
    <property type="evidence" value="ECO:0007669"/>
    <property type="project" value="TreeGrafter"/>
</dbReference>
<feature type="coiled-coil region" evidence="8">
    <location>
        <begin position="204"/>
        <end position="231"/>
    </location>
</feature>
<keyword evidence="12" id="KW-1185">Reference proteome</keyword>
<evidence type="ECO:0000256" key="5">
    <source>
        <dbReference type="ARBA" id="ARBA00023242"/>
    </source>
</evidence>
<proteinExistence type="inferred from homology"/>
<keyword evidence="5" id="KW-0539">Nucleus</keyword>
<dbReference type="AlphaFoldDB" id="A0A151X5D3"/>
<evidence type="ECO:0000256" key="8">
    <source>
        <dbReference type="SAM" id="Coils"/>
    </source>
</evidence>
<evidence type="ECO:0000256" key="2">
    <source>
        <dbReference type="ARBA" id="ARBA00022763"/>
    </source>
</evidence>
<dbReference type="InterPro" id="IPR015381">
    <property type="entry name" value="XLF-like_N"/>
</dbReference>
<organism evidence="11 12">
    <name type="scientific">Mycetomoellerius zeteki</name>
    <dbReference type="NCBI Taxonomy" id="64791"/>
    <lineage>
        <taxon>Eukaryota</taxon>
        <taxon>Metazoa</taxon>
        <taxon>Ecdysozoa</taxon>
        <taxon>Arthropoda</taxon>
        <taxon>Hexapoda</taxon>
        <taxon>Insecta</taxon>
        <taxon>Pterygota</taxon>
        <taxon>Neoptera</taxon>
        <taxon>Endopterygota</taxon>
        <taxon>Hymenoptera</taxon>
        <taxon>Apocrita</taxon>
        <taxon>Aculeata</taxon>
        <taxon>Formicoidea</taxon>
        <taxon>Formicidae</taxon>
        <taxon>Myrmicinae</taxon>
        <taxon>Mycetomoellerius</taxon>
    </lineage>
</organism>
<dbReference type="GO" id="GO:0006303">
    <property type="term" value="P:double-strand break repair via nonhomologous end joining"/>
    <property type="evidence" value="ECO:0007669"/>
    <property type="project" value="UniProtKB-ARBA"/>
</dbReference>
<dbReference type="STRING" id="64791.A0A151X5D3"/>
<evidence type="ECO:0000256" key="7">
    <source>
        <dbReference type="ARBA" id="ARBA00044529"/>
    </source>
</evidence>
<comment type="similarity">
    <text evidence="6">Belongs to the XRCC4-XLF family. XLF subfamily.</text>
</comment>
<dbReference type="EMBL" id="KQ982510">
    <property type="protein sequence ID" value="KYQ55623.1"/>
    <property type="molecule type" value="Genomic_DNA"/>
</dbReference>
<comment type="subcellular location">
    <subcellularLocation>
        <location evidence="1">Nucleus</location>
    </subcellularLocation>
</comment>
<keyword evidence="4" id="KW-0234">DNA repair</keyword>
<dbReference type="Proteomes" id="UP000075809">
    <property type="component" value="Unassembled WGS sequence"/>
</dbReference>
<evidence type="ECO:0000256" key="1">
    <source>
        <dbReference type="ARBA" id="ARBA00004123"/>
    </source>
</evidence>
<evidence type="ECO:0000256" key="9">
    <source>
        <dbReference type="SAM" id="MobiDB-lite"/>
    </source>
</evidence>